<reference evidence="2 3" key="1">
    <citation type="submission" date="2013-02" db="EMBL/GenBank/DDBJ databases">
        <authorList>
            <person name="Fiebig A."/>
            <person name="Goeker M."/>
            <person name="Klenk H.-P.P."/>
        </authorList>
    </citation>
    <scope>NUCLEOTIDE SEQUENCE [LARGE SCALE GENOMIC DNA]</scope>
    <source>
        <strain evidence="2 3">DSM 19309</strain>
    </source>
</reference>
<feature type="compositionally biased region" description="Basic and acidic residues" evidence="1">
    <location>
        <begin position="92"/>
        <end position="108"/>
    </location>
</feature>
<gene>
    <name evidence="2" type="ORF">Rumeso_04173</name>
</gene>
<evidence type="ECO:0000256" key="1">
    <source>
        <dbReference type="SAM" id="MobiDB-lite"/>
    </source>
</evidence>
<comment type="caution">
    <text evidence="2">The sequence shown here is derived from an EMBL/GenBank/DDBJ whole genome shotgun (WGS) entry which is preliminary data.</text>
</comment>
<dbReference type="STRING" id="442562.Rumeso_04173"/>
<feature type="compositionally biased region" description="Low complexity" evidence="1">
    <location>
        <begin position="1"/>
        <end position="16"/>
    </location>
</feature>
<dbReference type="AlphaFoldDB" id="A0A017HKK2"/>
<evidence type="ECO:0000313" key="3">
    <source>
        <dbReference type="Proteomes" id="UP000019666"/>
    </source>
</evidence>
<feature type="region of interest" description="Disordered" evidence="1">
    <location>
        <begin position="1"/>
        <end position="129"/>
    </location>
</feature>
<keyword evidence="3" id="KW-1185">Reference proteome</keyword>
<feature type="compositionally biased region" description="Basic residues" evidence="1">
    <location>
        <begin position="67"/>
        <end position="91"/>
    </location>
</feature>
<sequence length="146" mass="16009">MHLSSRSARGPRSGRPVPSPGPPRSQDSRHSRRPGAPAQSQVAPDAGARTLPRPGRPSNLLRLLTPSRRRDRLRGRPRPSHHLWRRGHGPVRARERAPDGARLRRPDPETGGPSGTPPIAKGSPWHGGWTRSFRLSSLARFPSGRA</sequence>
<evidence type="ECO:0000313" key="2">
    <source>
        <dbReference type="EMBL" id="EYD74309.1"/>
    </source>
</evidence>
<dbReference type="HOGENOM" id="CLU_1776044_0_0_5"/>
<protein>
    <submittedName>
        <fullName evidence="2">Uncharacterized protein</fullName>
    </submittedName>
</protein>
<name>A0A017HKK2_9RHOB</name>
<accession>A0A017HKK2</accession>
<proteinExistence type="predicted"/>
<dbReference type="EMBL" id="AOSK01000118">
    <property type="protein sequence ID" value="EYD74309.1"/>
    <property type="molecule type" value="Genomic_DNA"/>
</dbReference>
<feature type="compositionally biased region" description="Low complexity" evidence="1">
    <location>
        <begin position="56"/>
        <end position="66"/>
    </location>
</feature>
<organism evidence="2 3">
    <name type="scientific">Rubellimicrobium mesophilum DSM 19309</name>
    <dbReference type="NCBI Taxonomy" id="442562"/>
    <lineage>
        <taxon>Bacteria</taxon>
        <taxon>Pseudomonadati</taxon>
        <taxon>Pseudomonadota</taxon>
        <taxon>Alphaproteobacteria</taxon>
        <taxon>Rhodobacterales</taxon>
        <taxon>Roseobacteraceae</taxon>
        <taxon>Rubellimicrobium</taxon>
    </lineage>
</organism>
<dbReference type="Proteomes" id="UP000019666">
    <property type="component" value="Unassembled WGS sequence"/>
</dbReference>